<dbReference type="UniPathway" id="UPA00120">
    <property type="reaction ID" value="UER00203"/>
</dbReference>
<dbReference type="Pfam" id="PF07736">
    <property type="entry name" value="CM_1"/>
    <property type="match status" value="1"/>
</dbReference>
<keyword evidence="2 3" id="KW-0028">Amino-acid biosynthesis</keyword>
<name>A0A838CPW4_9BACI</name>
<dbReference type="NCBIfam" id="TIGR01796">
    <property type="entry name" value="CM_mono_aroH"/>
    <property type="match status" value="1"/>
</dbReference>
<dbReference type="InterPro" id="IPR008243">
    <property type="entry name" value="Chorismate_mutase_AroH"/>
</dbReference>
<dbReference type="GO" id="GO:0046417">
    <property type="term" value="P:chorismate metabolic process"/>
    <property type="evidence" value="ECO:0007669"/>
    <property type="project" value="TreeGrafter"/>
</dbReference>
<dbReference type="GO" id="GO:0009073">
    <property type="term" value="P:aromatic amino acid family biosynthetic process"/>
    <property type="evidence" value="ECO:0007669"/>
    <property type="project" value="UniProtKB-UniRule"/>
</dbReference>
<proteinExistence type="predicted"/>
<organism evidence="4 5">
    <name type="scientific">Halobacillus locisalis</name>
    <dbReference type="NCBI Taxonomy" id="220753"/>
    <lineage>
        <taxon>Bacteria</taxon>
        <taxon>Bacillati</taxon>
        <taxon>Bacillota</taxon>
        <taxon>Bacilli</taxon>
        <taxon>Bacillales</taxon>
        <taxon>Bacillaceae</taxon>
        <taxon>Halobacillus</taxon>
    </lineage>
</organism>
<sequence>MIRGVRGATTVTRNSADEIIEKSVALMEDIISENEIVAERVASVYFTVTEDLNDTFPAKSLRELDGWTHVPVMCMREIPVPASLPMCIRVMVTVETDKHQEEIEHIYHHEATKLRPDLQKKKGEG</sequence>
<comment type="caution">
    <text evidence="4">The sequence shown here is derived from an EMBL/GenBank/DDBJ whole genome shotgun (WGS) entry which is preliminary data.</text>
</comment>
<accession>A0A838CPW4</accession>
<keyword evidence="5" id="KW-1185">Reference proteome</keyword>
<protein>
    <recommendedName>
        <fullName evidence="1 3">chorismate mutase</fullName>
        <ecNumber evidence="1 3">5.4.99.5</ecNumber>
    </recommendedName>
</protein>
<dbReference type="PANTHER" id="PTHR21164:SF0">
    <property type="entry name" value="CHORISMATE MUTASE AROH"/>
    <property type="match status" value="1"/>
</dbReference>
<comment type="catalytic activity">
    <reaction evidence="3">
        <text>chorismate = prephenate</text>
        <dbReference type="Rhea" id="RHEA:13897"/>
        <dbReference type="ChEBI" id="CHEBI:29748"/>
        <dbReference type="ChEBI" id="CHEBI:29934"/>
        <dbReference type="EC" id="5.4.99.5"/>
    </reaction>
</comment>
<dbReference type="SUPFAM" id="SSF55298">
    <property type="entry name" value="YjgF-like"/>
    <property type="match status" value="1"/>
</dbReference>
<feature type="binding site" evidence="2">
    <location>
        <position position="89"/>
    </location>
    <ligand>
        <name>prephenate</name>
        <dbReference type="ChEBI" id="CHEBI:29934"/>
    </ligand>
</feature>
<dbReference type="AlphaFoldDB" id="A0A838CPW4"/>
<evidence type="ECO:0000256" key="3">
    <source>
        <dbReference type="PROSITE-ProRule" id="PRU00514"/>
    </source>
</evidence>
<evidence type="ECO:0000256" key="2">
    <source>
        <dbReference type="PIRSR" id="PIRSR005965-1"/>
    </source>
</evidence>
<evidence type="ECO:0000313" key="4">
    <source>
        <dbReference type="EMBL" id="MBA2173879.1"/>
    </source>
</evidence>
<gene>
    <name evidence="4" type="primary">aroH</name>
    <name evidence="4" type="ORF">H0266_03095</name>
</gene>
<dbReference type="CDD" id="cd02185">
    <property type="entry name" value="AroH"/>
    <property type="match status" value="1"/>
</dbReference>
<feature type="binding site" evidence="2">
    <location>
        <position position="6"/>
    </location>
    <ligand>
        <name>prephenate</name>
        <dbReference type="ChEBI" id="CHEBI:29934"/>
    </ligand>
</feature>
<evidence type="ECO:0000256" key="1">
    <source>
        <dbReference type="NCBIfam" id="TIGR01796"/>
    </source>
</evidence>
<keyword evidence="3 4" id="KW-0413">Isomerase</keyword>
<reference evidence="4 5" key="1">
    <citation type="journal article" date="2004" name="Extremophiles">
        <title>Halobacillus locisalis sp. nov., a halophilic bacterium isolated from a marine solar saltern of the Yellow Sea in Korea.</title>
        <authorList>
            <person name="Yoon J.H."/>
            <person name="Kang K.H."/>
            <person name="Oh T.K."/>
            <person name="Park Y.H."/>
        </authorList>
    </citation>
    <scope>NUCLEOTIDE SEQUENCE [LARGE SCALE GENOMIC DNA]</scope>
    <source>
        <strain evidence="4 5">KCTC 3788</strain>
    </source>
</reference>
<evidence type="ECO:0000313" key="5">
    <source>
        <dbReference type="Proteomes" id="UP000571017"/>
    </source>
</evidence>
<dbReference type="Proteomes" id="UP000571017">
    <property type="component" value="Unassembled WGS sequence"/>
</dbReference>
<dbReference type="EMBL" id="JACEFG010000001">
    <property type="protein sequence ID" value="MBA2173879.1"/>
    <property type="molecule type" value="Genomic_DNA"/>
</dbReference>
<dbReference type="GO" id="GO:0004106">
    <property type="term" value="F:chorismate mutase activity"/>
    <property type="evidence" value="ECO:0007669"/>
    <property type="project" value="UniProtKB-UniRule"/>
</dbReference>
<dbReference type="PROSITE" id="PS51167">
    <property type="entry name" value="CHORISMATE_MUT_1"/>
    <property type="match status" value="1"/>
</dbReference>
<dbReference type="Gene3D" id="3.30.1330.40">
    <property type="entry name" value="RutC-like"/>
    <property type="match status" value="1"/>
</dbReference>
<dbReference type="RefSeq" id="WP_181470909.1">
    <property type="nucleotide sequence ID" value="NZ_JACEFG010000001.1"/>
</dbReference>
<dbReference type="EC" id="5.4.99.5" evidence="1 3"/>
<dbReference type="PANTHER" id="PTHR21164">
    <property type="entry name" value="CHORISMATE MUTASE"/>
    <property type="match status" value="1"/>
</dbReference>
<dbReference type="InterPro" id="IPR035959">
    <property type="entry name" value="RutC-like_sf"/>
</dbReference>
<dbReference type="PIRSF" id="PIRSF005965">
    <property type="entry name" value="Chor_mut_AroH"/>
    <property type="match status" value="1"/>
</dbReference>
<dbReference type="GO" id="GO:0008652">
    <property type="term" value="P:amino acid biosynthetic process"/>
    <property type="evidence" value="ECO:0007669"/>
    <property type="project" value="UniProtKB-UniRule"/>
</dbReference>
<keyword evidence="2 3" id="KW-0057">Aromatic amino acid biosynthesis</keyword>
<feature type="binding site" evidence="2">
    <location>
        <position position="107"/>
    </location>
    <ligand>
        <name>prephenate</name>
        <dbReference type="ChEBI" id="CHEBI:29934"/>
    </ligand>
</feature>